<dbReference type="PANTHER" id="PTHR42899">
    <property type="entry name" value="SPERMATOGENESIS-ASSOCIATED PROTEIN 20"/>
    <property type="match status" value="1"/>
</dbReference>
<name>A0AA39LEK4_9BILA</name>
<dbReference type="GO" id="GO:0005975">
    <property type="term" value="P:carbohydrate metabolic process"/>
    <property type="evidence" value="ECO:0007669"/>
    <property type="project" value="InterPro"/>
</dbReference>
<dbReference type="Proteomes" id="UP001175271">
    <property type="component" value="Unassembled WGS sequence"/>
</dbReference>
<sequence>MSYCRVHLPGCTEIDREHPITAFADDYAYLIQALLDLYEVDGDEQMLKWAFDLQVEMDHLFWDEEQKAGYFNSRLDDSSILIRMMEEGTWLANHNSSLQSYIAGYSKPSVHICEGTVCGLPLTDIEAVKSKLANI</sequence>
<evidence type="ECO:0000313" key="1">
    <source>
        <dbReference type="EMBL" id="KAK0394382.1"/>
    </source>
</evidence>
<dbReference type="SUPFAM" id="SSF48208">
    <property type="entry name" value="Six-hairpin glycosidases"/>
    <property type="match status" value="1"/>
</dbReference>
<dbReference type="EMBL" id="JAUCMV010000005">
    <property type="protein sequence ID" value="KAK0394382.1"/>
    <property type="molecule type" value="Genomic_DNA"/>
</dbReference>
<organism evidence="1 2">
    <name type="scientific">Steinernema hermaphroditum</name>
    <dbReference type="NCBI Taxonomy" id="289476"/>
    <lineage>
        <taxon>Eukaryota</taxon>
        <taxon>Metazoa</taxon>
        <taxon>Ecdysozoa</taxon>
        <taxon>Nematoda</taxon>
        <taxon>Chromadorea</taxon>
        <taxon>Rhabditida</taxon>
        <taxon>Tylenchina</taxon>
        <taxon>Panagrolaimomorpha</taxon>
        <taxon>Strongyloidoidea</taxon>
        <taxon>Steinernematidae</taxon>
        <taxon>Steinernema</taxon>
    </lineage>
</organism>
<dbReference type="InterPro" id="IPR008928">
    <property type="entry name" value="6-hairpin_glycosidase_sf"/>
</dbReference>
<evidence type="ECO:0000313" key="2">
    <source>
        <dbReference type="Proteomes" id="UP001175271"/>
    </source>
</evidence>
<proteinExistence type="predicted"/>
<dbReference type="PANTHER" id="PTHR42899:SF1">
    <property type="entry name" value="SPERMATOGENESIS-ASSOCIATED PROTEIN 20"/>
    <property type="match status" value="1"/>
</dbReference>
<dbReference type="InterPro" id="IPR024705">
    <property type="entry name" value="Ssp411"/>
</dbReference>
<protein>
    <submittedName>
        <fullName evidence="1">Uncharacterized protein</fullName>
    </submittedName>
</protein>
<keyword evidence="2" id="KW-1185">Reference proteome</keyword>
<reference evidence="1" key="1">
    <citation type="submission" date="2023-06" db="EMBL/GenBank/DDBJ databases">
        <title>Genomic analysis of the entomopathogenic nematode Steinernema hermaphroditum.</title>
        <authorList>
            <person name="Schwarz E.M."/>
            <person name="Heppert J.K."/>
            <person name="Baniya A."/>
            <person name="Schwartz H.T."/>
            <person name="Tan C.-H."/>
            <person name="Antoshechkin I."/>
            <person name="Sternberg P.W."/>
            <person name="Goodrich-Blair H."/>
            <person name="Dillman A.R."/>
        </authorList>
    </citation>
    <scope>NUCLEOTIDE SEQUENCE</scope>
    <source>
        <strain evidence="1">PS9179</strain>
        <tissue evidence="1">Whole animal</tissue>
    </source>
</reference>
<dbReference type="AlphaFoldDB" id="A0AA39LEK4"/>
<accession>A0AA39LEK4</accession>
<comment type="caution">
    <text evidence="1">The sequence shown here is derived from an EMBL/GenBank/DDBJ whole genome shotgun (WGS) entry which is preliminary data.</text>
</comment>
<gene>
    <name evidence="1" type="ORF">QR680_000710</name>
</gene>